<dbReference type="InterPro" id="IPR044922">
    <property type="entry name" value="DUF2063_N_sf"/>
</dbReference>
<dbReference type="Proteomes" id="UP000323886">
    <property type="component" value="Unassembled WGS sequence"/>
</dbReference>
<dbReference type="AlphaFoldDB" id="A0A5M6I2D9"/>
<reference evidence="2 3" key="1">
    <citation type="submission" date="2019-09" db="EMBL/GenBank/DDBJ databases">
        <title>Draft Whole-Genome sequence of Blastochloris sulfoviridis DSM 729.</title>
        <authorList>
            <person name="Meyer T.E."/>
            <person name="Kyndt J.A."/>
        </authorList>
    </citation>
    <scope>NUCLEOTIDE SEQUENCE [LARGE SCALE GENOMIC DNA]</scope>
    <source>
        <strain evidence="2 3">DSM 729</strain>
    </source>
</reference>
<dbReference type="InterPro" id="IPR018640">
    <property type="entry name" value="DUF2063"/>
</dbReference>
<dbReference type="RefSeq" id="WP_150097063.1">
    <property type="nucleotide sequence ID" value="NZ_VWPL01000010.1"/>
</dbReference>
<name>A0A5M6I2D9_9HYPH</name>
<evidence type="ECO:0000313" key="2">
    <source>
        <dbReference type="EMBL" id="KAA5601985.1"/>
    </source>
</evidence>
<organism evidence="2 3">
    <name type="scientific">Blastochloris sulfoviridis</name>
    <dbReference type="NCBI Taxonomy" id="50712"/>
    <lineage>
        <taxon>Bacteria</taxon>
        <taxon>Pseudomonadati</taxon>
        <taxon>Pseudomonadota</taxon>
        <taxon>Alphaproteobacteria</taxon>
        <taxon>Hyphomicrobiales</taxon>
        <taxon>Blastochloridaceae</taxon>
        <taxon>Blastochloris</taxon>
    </lineage>
</organism>
<feature type="domain" description="Putative DNA-binding" evidence="1">
    <location>
        <begin position="3"/>
        <end position="94"/>
    </location>
</feature>
<protein>
    <submittedName>
        <fullName evidence="2">DUF2063 domain-containing protein</fullName>
    </submittedName>
</protein>
<proteinExistence type="predicted"/>
<accession>A0A5M6I2D9</accession>
<sequence>MTWQDGFAAALLDPTLPVPTGLVSRRTGAPTQRFAVYRNNVVVGLVEALEARFPAVCAIVGDEFFRAMAGVFVRAHPPRSPLMMHYGDALPAFLETFAPVAELPFLADVARLEAARTHAYHAVDADGLDAAAFAELHAGELGAARATLLPGTTVIRSLHPLVTIWAMNVGEAPLAAIDDWRPQDALVGRDGHRVVVRRLPPGGGAFLAALAAGQSVADAIETALADAAAFDLTAALADLIETRLIAAIHASEVPS</sequence>
<evidence type="ECO:0000259" key="1">
    <source>
        <dbReference type="Pfam" id="PF09836"/>
    </source>
</evidence>
<dbReference type="OrthoDB" id="4146344at2"/>
<comment type="caution">
    <text evidence="2">The sequence shown here is derived from an EMBL/GenBank/DDBJ whole genome shotgun (WGS) entry which is preliminary data.</text>
</comment>
<gene>
    <name evidence="2" type="ORF">F1193_07490</name>
</gene>
<evidence type="ECO:0000313" key="3">
    <source>
        <dbReference type="Proteomes" id="UP000323886"/>
    </source>
</evidence>
<dbReference type="Gene3D" id="1.10.150.690">
    <property type="entry name" value="DUF2063"/>
    <property type="match status" value="1"/>
</dbReference>
<dbReference type="EMBL" id="VWPL01000010">
    <property type="protein sequence ID" value="KAA5601985.1"/>
    <property type="molecule type" value="Genomic_DNA"/>
</dbReference>
<keyword evidence="3" id="KW-1185">Reference proteome</keyword>
<dbReference type="Pfam" id="PF09836">
    <property type="entry name" value="DUF2063"/>
    <property type="match status" value="1"/>
</dbReference>